<dbReference type="Proteomes" id="UP001196661">
    <property type="component" value="Unassembled WGS sequence"/>
</dbReference>
<dbReference type="SUPFAM" id="SSF53300">
    <property type="entry name" value="vWA-like"/>
    <property type="match status" value="1"/>
</dbReference>
<dbReference type="PROSITE" id="PS50234">
    <property type="entry name" value="VWFA"/>
    <property type="match status" value="1"/>
</dbReference>
<evidence type="ECO:0000313" key="2">
    <source>
        <dbReference type="EMBL" id="MBT9313490.1"/>
    </source>
</evidence>
<dbReference type="Gene3D" id="3.40.50.410">
    <property type="entry name" value="von Willebrand factor, type A domain"/>
    <property type="match status" value="1"/>
</dbReference>
<sequence>MGSPYIELTSLPDAISLGQATTLDVLVKIIPPPSDRQRQRPRLNLAVVIDCSSSMAFKERLVYAKAAARQIVQELTPSDRISIHTFDQTAQTLLPSTFCSHKYEIINKIQTIRLGQGTNLHAGWIEGVNEVNKNSQSDTINRVILLSDGRTNRGITNQKTIVSHVENLAQSRISTTTVGLGNDFSDNLLKTMARGGGGNYYHLNSPHHLPIIFKKEVQALVATFGQAVTLGIEPQGDVDVEDVLNDFDLNPQGRFKLPNLVAGYPFNVVVQLKVEALHQQTDLCYFRLSWCDGETTESKSLRVPLRLPMVAPPTLQRGANNPEVQQQVALMLGARAKKKAIELVDRGNYEAAHAQLQSAQALILRAPASSTMELEIIALEKLEADLRERQFRQRSHPQAHPVTIGFDQTKLPWCWNK</sequence>
<feature type="domain" description="VWFA" evidence="1">
    <location>
        <begin position="44"/>
        <end position="217"/>
    </location>
</feature>
<dbReference type="EMBL" id="JADOER010000013">
    <property type="protein sequence ID" value="MBT9313490.1"/>
    <property type="molecule type" value="Genomic_DNA"/>
</dbReference>
<dbReference type="InterPro" id="IPR051266">
    <property type="entry name" value="CLCR"/>
</dbReference>
<dbReference type="SMART" id="SM00327">
    <property type="entry name" value="VWA"/>
    <property type="match status" value="1"/>
</dbReference>
<protein>
    <submittedName>
        <fullName evidence="2">VWA domain-containing protein</fullName>
    </submittedName>
</protein>
<dbReference type="Pfam" id="PF00092">
    <property type="entry name" value="VWA"/>
    <property type="match status" value="1"/>
</dbReference>
<reference evidence="2 3" key="1">
    <citation type="journal article" date="2021" name="Mar. Drugs">
        <title>Genome Reduction and Secondary Metabolism of the Marine Sponge-Associated Cyanobacterium Leptothoe.</title>
        <authorList>
            <person name="Konstantinou D."/>
            <person name="Popin R.V."/>
            <person name="Fewer D.P."/>
            <person name="Sivonen K."/>
            <person name="Gkelis S."/>
        </authorList>
    </citation>
    <scope>NUCLEOTIDE SEQUENCE [LARGE SCALE GENOMIC DNA]</scope>
    <source>
        <strain evidence="2 3">TAU-MAC 1615</strain>
    </source>
</reference>
<dbReference type="RefSeq" id="WP_215619379.1">
    <property type="nucleotide sequence ID" value="NZ_JADOER010000013.1"/>
</dbReference>
<evidence type="ECO:0000313" key="3">
    <source>
        <dbReference type="Proteomes" id="UP001196661"/>
    </source>
</evidence>
<dbReference type="InterPro" id="IPR036465">
    <property type="entry name" value="vWFA_dom_sf"/>
</dbReference>
<accession>A0ABS5Y6N5</accession>
<organism evidence="2 3">
    <name type="scientific">Leptothoe kymatousa TAU-MAC 1615</name>
    <dbReference type="NCBI Taxonomy" id="2364775"/>
    <lineage>
        <taxon>Bacteria</taxon>
        <taxon>Bacillati</taxon>
        <taxon>Cyanobacteriota</taxon>
        <taxon>Cyanophyceae</taxon>
        <taxon>Nodosilineales</taxon>
        <taxon>Cymatolegaceae</taxon>
        <taxon>Leptothoe</taxon>
        <taxon>Leptothoe kymatousa</taxon>
    </lineage>
</organism>
<name>A0ABS5Y6N5_9CYAN</name>
<comment type="caution">
    <text evidence="2">The sequence shown here is derived from an EMBL/GenBank/DDBJ whole genome shotgun (WGS) entry which is preliminary data.</text>
</comment>
<dbReference type="PANTHER" id="PTHR10579">
    <property type="entry name" value="CALCIUM-ACTIVATED CHLORIDE CHANNEL REGULATOR"/>
    <property type="match status" value="1"/>
</dbReference>
<keyword evidence="3" id="KW-1185">Reference proteome</keyword>
<evidence type="ECO:0000259" key="1">
    <source>
        <dbReference type="PROSITE" id="PS50234"/>
    </source>
</evidence>
<dbReference type="InterPro" id="IPR002035">
    <property type="entry name" value="VWF_A"/>
</dbReference>
<gene>
    <name evidence="2" type="ORF">IXB28_14850</name>
</gene>
<proteinExistence type="predicted"/>
<dbReference type="PANTHER" id="PTHR10579:SF43">
    <property type="entry name" value="ZINC FINGER (C3HC4-TYPE RING FINGER) FAMILY PROTEIN"/>
    <property type="match status" value="1"/>
</dbReference>